<protein>
    <recommendedName>
        <fullName evidence="2">Fibronectin type-III domain-containing protein</fullName>
    </recommendedName>
</protein>
<evidence type="ECO:0008006" key="2">
    <source>
        <dbReference type="Google" id="ProtNLM"/>
    </source>
</evidence>
<evidence type="ECO:0000313" key="1">
    <source>
        <dbReference type="EMBL" id="XBH15398.1"/>
    </source>
</evidence>
<accession>A0AAU7DCE7</accession>
<dbReference type="Gene3D" id="2.130.10.10">
    <property type="entry name" value="YVTN repeat-like/Quinoprotein amine dehydrogenase"/>
    <property type="match status" value="1"/>
</dbReference>
<name>A0AAU7DCE7_9BACT</name>
<dbReference type="InterPro" id="IPR015943">
    <property type="entry name" value="WD40/YVTN_repeat-like_dom_sf"/>
</dbReference>
<proteinExistence type="predicted"/>
<gene>
    <name evidence="1" type="ORF">P8935_12540</name>
</gene>
<dbReference type="RefSeq" id="WP_348260630.1">
    <property type="nucleotide sequence ID" value="NZ_CP121196.1"/>
</dbReference>
<organism evidence="1">
    <name type="scientific">Telmatobacter sp. DSM 110680</name>
    <dbReference type="NCBI Taxonomy" id="3036704"/>
    <lineage>
        <taxon>Bacteria</taxon>
        <taxon>Pseudomonadati</taxon>
        <taxon>Acidobacteriota</taxon>
        <taxon>Terriglobia</taxon>
        <taxon>Terriglobales</taxon>
        <taxon>Acidobacteriaceae</taxon>
        <taxon>Telmatobacter</taxon>
    </lineage>
</organism>
<dbReference type="AlphaFoldDB" id="A0AAU7DCE7"/>
<dbReference type="EMBL" id="CP121196">
    <property type="protein sequence ID" value="XBH15398.1"/>
    <property type="molecule type" value="Genomic_DNA"/>
</dbReference>
<sequence>MQSHAQGTHLWSQSRVDEFEKGTPQGVAIGSSGYLREGPGLAEILTTPSTFVWSVAVDKTGTPYLGTGAPAAVLRSTPQKDGKPFTLFESHDVSVQVVRIGPDGSLYAATVPGGRVYKLNPSATTKQDESTAKLIFDADKIDDPSSDSSTNTKRESRSHYIWDMTFDAAGKLYIATGGPGTIYRVDPSNPGATPQTFFKSDEQHIRSLAWDAKGNLIAGSDGSGLVYRISPQGKGYVLFEAPRREITSVAVAANGTIFAASVGDKSRNPLPPLPVQGVGSISFTIVQPGSLQAANASSSTPEGTEIYALVEDQAPRKIWSSKDDIVYALAAQSNGVLAVSGNRGHIVRIQENGDYADIAHVEAQQGLSAVAASSTGTNSLFIGTGNTGKLYTLGKSEKHEYASDVLDAGAFARFGRIEIDPDSANYEILTRTGNVEQPARGHGDWGWSDWQPLKDGAVQSPSGRFLQWKAVLHSGGRLGSVAVNYLPVNAAPEIDDLVVAPGARLNAQNASNSPQNINISFPSANQQLVVPVESGTANTPLPAIKDRTAVTVRWAAHDENGDDLVYSLFLRGDGEQDWHLLKDGITDKAYSFDAALIPDGGYRVKVIASDSPSHTPGEALTGARESDRFEIDTTPPVVSALHAEEALAKCAQAPCPAPVHVTFDAEDAASPITHAEYAIDAGAWQYIEPVGKLSDAKREHYDVQIPGKSTEAKSAEHLITVRVYDRHDNVGVAKTVFNSSEK</sequence>
<dbReference type="SUPFAM" id="SSF63829">
    <property type="entry name" value="Calcium-dependent phosphotriesterase"/>
    <property type="match status" value="1"/>
</dbReference>
<reference evidence="1" key="1">
    <citation type="submission" date="2023-03" db="EMBL/GenBank/DDBJ databases">
        <title>Edaphobacter sp.</title>
        <authorList>
            <person name="Huber K.J."/>
            <person name="Papendorf J."/>
            <person name="Pilke C."/>
            <person name="Bunk B."/>
            <person name="Sproeer C."/>
            <person name="Pester M."/>
        </authorList>
    </citation>
    <scope>NUCLEOTIDE SEQUENCE</scope>
    <source>
        <strain evidence="1">DSM 110680</strain>
    </source>
</reference>